<accession>A0A4Y2HHF1</accession>
<keyword evidence="1" id="KW-0812">Transmembrane</keyword>
<comment type="caution">
    <text evidence="2">The sequence shown here is derived from an EMBL/GenBank/DDBJ whole genome shotgun (WGS) entry which is preliminary data.</text>
</comment>
<sequence length="80" mass="9027">LLNPMMFPFSHVTACLVVGVFFRACIFAVRLKIPHVLRHPPCVSISRSHCCSTKPLGNELDKEKIKCGLATYTQCYGQFR</sequence>
<keyword evidence="3" id="KW-1185">Reference proteome</keyword>
<feature type="non-terminal residue" evidence="2">
    <location>
        <position position="1"/>
    </location>
</feature>
<dbReference type="Proteomes" id="UP000499080">
    <property type="component" value="Unassembled WGS sequence"/>
</dbReference>
<keyword evidence="1" id="KW-1133">Transmembrane helix</keyword>
<keyword evidence="1" id="KW-0472">Membrane</keyword>
<gene>
    <name evidence="2" type="ORF">AVEN_178541_1</name>
</gene>
<feature type="transmembrane region" description="Helical" evidence="1">
    <location>
        <begin position="6"/>
        <end position="29"/>
    </location>
</feature>
<evidence type="ECO:0000313" key="3">
    <source>
        <dbReference type="Proteomes" id="UP000499080"/>
    </source>
</evidence>
<evidence type="ECO:0000256" key="1">
    <source>
        <dbReference type="SAM" id="Phobius"/>
    </source>
</evidence>
<proteinExistence type="predicted"/>
<dbReference type="EMBL" id="BGPR01001946">
    <property type="protein sequence ID" value="GBM64806.1"/>
    <property type="molecule type" value="Genomic_DNA"/>
</dbReference>
<dbReference type="AlphaFoldDB" id="A0A4Y2HHF1"/>
<organism evidence="2 3">
    <name type="scientific">Araneus ventricosus</name>
    <name type="common">Orbweaver spider</name>
    <name type="synonym">Epeira ventricosa</name>
    <dbReference type="NCBI Taxonomy" id="182803"/>
    <lineage>
        <taxon>Eukaryota</taxon>
        <taxon>Metazoa</taxon>
        <taxon>Ecdysozoa</taxon>
        <taxon>Arthropoda</taxon>
        <taxon>Chelicerata</taxon>
        <taxon>Arachnida</taxon>
        <taxon>Araneae</taxon>
        <taxon>Araneomorphae</taxon>
        <taxon>Entelegynae</taxon>
        <taxon>Araneoidea</taxon>
        <taxon>Araneidae</taxon>
        <taxon>Araneus</taxon>
    </lineage>
</organism>
<reference evidence="2 3" key="1">
    <citation type="journal article" date="2019" name="Sci. Rep.">
        <title>Orb-weaving spider Araneus ventricosus genome elucidates the spidroin gene catalogue.</title>
        <authorList>
            <person name="Kono N."/>
            <person name="Nakamura H."/>
            <person name="Ohtoshi R."/>
            <person name="Moran D.A.P."/>
            <person name="Shinohara A."/>
            <person name="Yoshida Y."/>
            <person name="Fujiwara M."/>
            <person name="Mori M."/>
            <person name="Tomita M."/>
            <person name="Arakawa K."/>
        </authorList>
    </citation>
    <scope>NUCLEOTIDE SEQUENCE [LARGE SCALE GENOMIC DNA]</scope>
</reference>
<evidence type="ECO:0000313" key="2">
    <source>
        <dbReference type="EMBL" id="GBM64806.1"/>
    </source>
</evidence>
<name>A0A4Y2HHF1_ARAVE</name>
<protein>
    <submittedName>
        <fullName evidence="2">Uncharacterized protein</fullName>
    </submittedName>
</protein>